<dbReference type="EMBL" id="BDJL01000001">
    <property type="protein sequence ID" value="GAV24146.1"/>
    <property type="molecule type" value="Genomic_DNA"/>
</dbReference>
<dbReference type="OrthoDB" id="268113at2"/>
<dbReference type="RefSeq" id="WP_075864367.1">
    <property type="nucleotide sequence ID" value="NZ_BDJL01000001.1"/>
</dbReference>
<name>A0A1L8CYY2_9THEO</name>
<keyword evidence="4" id="KW-1185">Reference proteome</keyword>
<comment type="caution">
    <text evidence="3">The sequence shown here is derived from an EMBL/GenBank/DDBJ whole genome shotgun (WGS) entry which is preliminary data.</text>
</comment>
<sequence length="151" mass="16492">MKKNGYVILGIIIAFAAGLFLGGRILAQNENAIPGSPQDPLVAKSYVDKQVKAVADQVYKLQERIAALEKKIAEMSAANPAVPVTTKVGIVATNNLYLRKTPEISSNNIIAKLPLNTRLTVYLNKSTGDWYYVKTSGGKYGYVSKKYVKLQ</sequence>
<dbReference type="AlphaFoldDB" id="A0A1L8CYY2"/>
<dbReference type="Proteomes" id="UP000187338">
    <property type="component" value="Unassembled WGS sequence"/>
</dbReference>
<dbReference type="PROSITE" id="PS51781">
    <property type="entry name" value="SH3B"/>
    <property type="match status" value="1"/>
</dbReference>
<dbReference type="SMART" id="SM00287">
    <property type="entry name" value="SH3b"/>
    <property type="match status" value="1"/>
</dbReference>
<dbReference type="Pfam" id="PF08239">
    <property type="entry name" value="SH3_3"/>
    <property type="match status" value="1"/>
</dbReference>
<reference evidence="4" key="1">
    <citation type="submission" date="2016-12" db="EMBL/GenBank/DDBJ databases">
        <title>Draft Genome Sequences od Carboxydothermus pertinax and islandicus, Hydrogenogenic Carboxydotrophic Bacteria.</title>
        <authorList>
            <person name="Fukuyama Y."/>
            <person name="Ohmae K."/>
            <person name="Yoneda Y."/>
            <person name="Yoshida T."/>
            <person name="Sako Y."/>
        </authorList>
    </citation>
    <scope>NUCLEOTIDE SEQUENCE [LARGE SCALE GENOMIC DNA]</scope>
    <source>
        <strain evidence="4">SET</strain>
    </source>
</reference>
<feature type="domain" description="SH3b" evidence="2">
    <location>
        <begin position="86"/>
        <end position="151"/>
    </location>
</feature>
<dbReference type="InterPro" id="IPR003646">
    <property type="entry name" value="SH3-like_bac-type"/>
</dbReference>
<evidence type="ECO:0000313" key="3">
    <source>
        <dbReference type="EMBL" id="GAV24146.1"/>
    </source>
</evidence>
<dbReference type="STRING" id="661089.ciss_00790"/>
<evidence type="ECO:0000256" key="1">
    <source>
        <dbReference type="SAM" id="Coils"/>
    </source>
</evidence>
<protein>
    <submittedName>
        <fullName evidence="3">SH3 domain-containing protein</fullName>
    </submittedName>
</protein>
<feature type="coiled-coil region" evidence="1">
    <location>
        <begin position="51"/>
        <end position="78"/>
    </location>
</feature>
<keyword evidence="1" id="KW-0175">Coiled coil</keyword>
<evidence type="ECO:0000313" key="4">
    <source>
        <dbReference type="Proteomes" id="UP000187338"/>
    </source>
</evidence>
<gene>
    <name evidence="3" type="ORF">ciss_00790</name>
</gene>
<dbReference type="Gene3D" id="2.30.30.40">
    <property type="entry name" value="SH3 Domains"/>
    <property type="match status" value="1"/>
</dbReference>
<organism evidence="3 4">
    <name type="scientific">Carboxydothermus islandicus</name>
    <dbReference type="NCBI Taxonomy" id="661089"/>
    <lineage>
        <taxon>Bacteria</taxon>
        <taxon>Bacillati</taxon>
        <taxon>Bacillota</taxon>
        <taxon>Clostridia</taxon>
        <taxon>Thermoanaerobacterales</taxon>
        <taxon>Thermoanaerobacteraceae</taxon>
        <taxon>Carboxydothermus</taxon>
    </lineage>
</organism>
<evidence type="ECO:0000259" key="2">
    <source>
        <dbReference type="PROSITE" id="PS51781"/>
    </source>
</evidence>
<proteinExistence type="predicted"/>
<accession>A0A1L8CYY2</accession>